<keyword evidence="1" id="KW-1133">Transmembrane helix</keyword>
<keyword evidence="1" id="KW-0812">Transmembrane</keyword>
<keyword evidence="3" id="KW-1185">Reference proteome</keyword>
<name>A0ABV1A6S0_9TELE</name>
<gene>
    <name evidence="2" type="ORF">AMECASPLE_010158</name>
</gene>
<protein>
    <submittedName>
        <fullName evidence="2">Uncharacterized protein</fullName>
    </submittedName>
</protein>
<comment type="caution">
    <text evidence="2">The sequence shown here is derived from an EMBL/GenBank/DDBJ whole genome shotgun (WGS) entry which is preliminary data.</text>
</comment>
<dbReference type="Proteomes" id="UP001469553">
    <property type="component" value="Unassembled WGS sequence"/>
</dbReference>
<evidence type="ECO:0000313" key="2">
    <source>
        <dbReference type="EMBL" id="MEQ2314243.1"/>
    </source>
</evidence>
<feature type="transmembrane region" description="Helical" evidence="1">
    <location>
        <begin position="21"/>
        <end position="39"/>
    </location>
</feature>
<reference evidence="2 3" key="1">
    <citation type="submission" date="2021-06" db="EMBL/GenBank/DDBJ databases">
        <authorList>
            <person name="Palmer J.M."/>
        </authorList>
    </citation>
    <scope>NUCLEOTIDE SEQUENCE [LARGE SCALE GENOMIC DNA]</scope>
    <source>
        <strain evidence="2 3">AS_MEX2019</strain>
        <tissue evidence="2">Muscle</tissue>
    </source>
</reference>
<sequence>MKLQKINISIIWKKIVHVKKTIPHSSYILLSVLSTPIMHSGQIHQKMYSNKKSTQKMQVKSSLLEQSPYHTSSGFPGVVREGHWSAPSSGDAAAVFCCVLTIFYLFLLNGSFASSYPQHG</sequence>
<proteinExistence type="predicted"/>
<evidence type="ECO:0000256" key="1">
    <source>
        <dbReference type="SAM" id="Phobius"/>
    </source>
</evidence>
<feature type="transmembrane region" description="Helical" evidence="1">
    <location>
        <begin position="92"/>
        <end position="112"/>
    </location>
</feature>
<accession>A0ABV1A6S0</accession>
<evidence type="ECO:0000313" key="3">
    <source>
        <dbReference type="Proteomes" id="UP001469553"/>
    </source>
</evidence>
<dbReference type="EMBL" id="JAHRIP010085223">
    <property type="protein sequence ID" value="MEQ2314243.1"/>
    <property type="molecule type" value="Genomic_DNA"/>
</dbReference>
<keyword evidence="1" id="KW-0472">Membrane</keyword>
<organism evidence="2 3">
    <name type="scientific">Ameca splendens</name>
    <dbReference type="NCBI Taxonomy" id="208324"/>
    <lineage>
        <taxon>Eukaryota</taxon>
        <taxon>Metazoa</taxon>
        <taxon>Chordata</taxon>
        <taxon>Craniata</taxon>
        <taxon>Vertebrata</taxon>
        <taxon>Euteleostomi</taxon>
        <taxon>Actinopterygii</taxon>
        <taxon>Neopterygii</taxon>
        <taxon>Teleostei</taxon>
        <taxon>Neoteleostei</taxon>
        <taxon>Acanthomorphata</taxon>
        <taxon>Ovalentaria</taxon>
        <taxon>Atherinomorphae</taxon>
        <taxon>Cyprinodontiformes</taxon>
        <taxon>Goodeidae</taxon>
        <taxon>Ameca</taxon>
    </lineage>
</organism>